<reference evidence="3" key="2">
    <citation type="submission" date="2015-01" db="EMBL/GenBank/DDBJ databases">
        <title>Evolutionary Origins and Diversification of the Mycorrhizal Mutualists.</title>
        <authorList>
            <consortium name="DOE Joint Genome Institute"/>
            <consortium name="Mycorrhizal Genomics Consortium"/>
            <person name="Kohler A."/>
            <person name="Kuo A."/>
            <person name="Nagy L.G."/>
            <person name="Floudas D."/>
            <person name="Copeland A."/>
            <person name="Barry K.W."/>
            <person name="Cichocki N."/>
            <person name="Veneault-Fourrey C."/>
            <person name="LaButti K."/>
            <person name="Lindquist E.A."/>
            <person name="Lipzen A."/>
            <person name="Lundell T."/>
            <person name="Morin E."/>
            <person name="Murat C."/>
            <person name="Riley R."/>
            <person name="Ohm R."/>
            <person name="Sun H."/>
            <person name="Tunlid A."/>
            <person name="Henrissat B."/>
            <person name="Grigoriev I.V."/>
            <person name="Hibbett D.S."/>
            <person name="Martin F."/>
        </authorList>
    </citation>
    <scope>NUCLEOTIDE SEQUENCE [LARGE SCALE GENOMIC DNA]</scope>
    <source>
        <strain evidence="3">ATCC 200175</strain>
    </source>
</reference>
<dbReference type="HOGENOM" id="CLU_033351_1_0_1"/>
<gene>
    <name evidence="2" type="ORF">PAXINDRAFT_22095</name>
</gene>
<reference evidence="2 3" key="1">
    <citation type="submission" date="2014-06" db="EMBL/GenBank/DDBJ databases">
        <authorList>
            <consortium name="DOE Joint Genome Institute"/>
            <person name="Kuo A."/>
            <person name="Kohler A."/>
            <person name="Nagy L.G."/>
            <person name="Floudas D."/>
            <person name="Copeland A."/>
            <person name="Barry K.W."/>
            <person name="Cichocki N."/>
            <person name="Veneault-Fourrey C."/>
            <person name="LaButti K."/>
            <person name="Lindquist E.A."/>
            <person name="Lipzen A."/>
            <person name="Lundell T."/>
            <person name="Morin E."/>
            <person name="Murat C."/>
            <person name="Sun H."/>
            <person name="Tunlid A."/>
            <person name="Henrissat B."/>
            <person name="Grigoriev I.V."/>
            <person name="Hibbett D.S."/>
            <person name="Martin F."/>
            <person name="Nordberg H.P."/>
            <person name="Cantor M.N."/>
            <person name="Hua S.X."/>
        </authorList>
    </citation>
    <scope>NUCLEOTIDE SEQUENCE [LARGE SCALE GENOMIC DNA]</scope>
    <source>
        <strain evidence="2 3">ATCC 200175</strain>
    </source>
</reference>
<protein>
    <submittedName>
        <fullName evidence="2">Uncharacterized protein</fullName>
    </submittedName>
</protein>
<name>A0A0C9TBH3_PAXIN</name>
<feature type="region of interest" description="Disordered" evidence="1">
    <location>
        <begin position="118"/>
        <end position="143"/>
    </location>
</feature>
<organism evidence="2 3">
    <name type="scientific">Paxillus involutus ATCC 200175</name>
    <dbReference type="NCBI Taxonomy" id="664439"/>
    <lineage>
        <taxon>Eukaryota</taxon>
        <taxon>Fungi</taxon>
        <taxon>Dikarya</taxon>
        <taxon>Basidiomycota</taxon>
        <taxon>Agaricomycotina</taxon>
        <taxon>Agaricomycetes</taxon>
        <taxon>Agaricomycetidae</taxon>
        <taxon>Boletales</taxon>
        <taxon>Paxilineae</taxon>
        <taxon>Paxillaceae</taxon>
        <taxon>Paxillus</taxon>
    </lineage>
</organism>
<dbReference type="OrthoDB" id="2649473at2759"/>
<dbReference type="Proteomes" id="UP000053647">
    <property type="component" value="Unassembled WGS sequence"/>
</dbReference>
<evidence type="ECO:0000313" key="2">
    <source>
        <dbReference type="EMBL" id="KIJ04611.1"/>
    </source>
</evidence>
<keyword evidence="3" id="KW-1185">Reference proteome</keyword>
<sequence length="579" mass="63638">MYNTLFQPITYQPYDSPRVTQGPSTQLARSHDATGNEHADYLVLNAVQFGYLRNEVRANDGHFILYQVIETPLTPSGGNPSPNLACLPVCPLPDAAWQIKSPTPLAFTARATSGPFLPSLLPSPPSHPSSNTVHPSSPPPEGCTSVLLQGASPVLKSSTVDPHELSDFALTNLPSILSDPTDQLGGKHVLATELLGASALAFVYNELANNAPPSPQVALGHDDFDLVISSRSPSPSIMSDVSSFWDLPRLPTSPPPSLMTTPALTPDSSRSNSPRLFYPSPPLTPDSIHVPPYHGLSREIFGDDVELTQAPARFGLLYYHNDAFDGRRALLMPPMQPSPFSAPHSLSYSEPPLPFTGTYNYANIKHALACAETIDEELEALNYCDLGACIAVDQLLKHPPSIYYCQEDSYALHVPRGHIPFKTLYPDYRRIRRLHTDLLQATHTVLTPQQSLECQQETIYAILVEGTLNTPVRLIRSAFYQQCAPAANPFFTNDEIAYLRTAVGFLRFYFETSLANAIDLVLQRTVADEDVVHSLLLDFHLDNLAGTCRTPAGRLESVLAIAEQFRHLQIEEQRRHHAA</sequence>
<evidence type="ECO:0000256" key="1">
    <source>
        <dbReference type="SAM" id="MobiDB-lite"/>
    </source>
</evidence>
<feature type="non-terminal residue" evidence="2">
    <location>
        <position position="579"/>
    </location>
</feature>
<dbReference type="AlphaFoldDB" id="A0A0C9TBH3"/>
<evidence type="ECO:0000313" key="3">
    <source>
        <dbReference type="Proteomes" id="UP000053647"/>
    </source>
</evidence>
<proteinExistence type="predicted"/>
<accession>A0A0C9TBH3</accession>
<dbReference type="EMBL" id="KN821670">
    <property type="protein sequence ID" value="KIJ04611.1"/>
    <property type="molecule type" value="Genomic_DNA"/>
</dbReference>